<dbReference type="PROSITE" id="PS00187">
    <property type="entry name" value="TPP_ENZYMES"/>
    <property type="match status" value="1"/>
</dbReference>
<dbReference type="GO" id="GO:0003824">
    <property type="term" value="F:catalytic activity"/>
    <property type="evidence" value="ECO:0007669"/>
    <property type="project" value="InterPro"/>
</dbReference>
<dbReference type="CDD" id="cd02014">
    <property type="entry name" value="TPP_POX"/>
    <property type="match status" value="1"/>
</dbReference>
<dbReference type="InterPro" id="IPR012000">
    <property type="entry name" value="Thiamin_PyroP_enz_cen_dom"/>
</dbReference>
<dbReference type="EMBL" id="CP015583">
    <property type="protein sequence ID" value="APT58343.1"/>
    <property type="molecule type" value="Genomic_DNA"/>
</dbReference>
<dbReference type="KEGG" id="rgi:RGI145_15715"/>
<feature type="domain" description="Thiamine pyrophosphate enzyme central" evidence="4">
    <location>
        <begin position="203"/>
        <end position="333"/>
    </location>
</feature>
<feature type="domain" description="Thiamine pyrophosphate enzyme N-terminal TPP-binding" evidence="6">
    <location>
        <begin position="4"/>
        <end position="124"/>
    </location>
</feature>
<feature type="domain" description="Thiamine pyrophosphate enzyme TPP-binding" evidence="5">
    <location>
        <begin position="393"/>
        <end position="548"/>
    </location>
</feature>
<dbReference type="InterPro" id="IPR000399">
    <property type="entry name" value="TPP-bd_CS"/>
</dbReference>
<dbReference type="GO" id="GO:0019752">
    <property type="term" value="P:carboxylic acid metabolic process"/>
    <property type="evidence" value="ECO:0007669"/>
    <property type="project" value="UniProtKB-ARBA"/>
</dbReference>
<dbReference type="InterPro" id="IPR011766">
    <property type="entry name" value="TPP_enzyme_TPP-bd"/>
</dbReference>
<dbReference type="SUPFAM" id="SSF52467">
    <property type="entry name" value="DHS-like NAD/FAD-binding domain"/>
    <property type="match status" value="1"/>
</dbReference>
<evidence type="ECO:0000259" key="6">
    <source>
        <dbReference type="Pfam" id="PF02776"/>
    </source>
</evidence>
<dbReference type="Gene3D" id="3.40.50.1220">
    <property type="entry name" value="TPP-binding domain"/>
    <property type="match status" value="1"/>
</dbReference>
<dbReference type="InterPro" id="IPR029061">
    <property type="entry name" value="THDP-binding"/>
</dbReference>
<proteinExistence type="inferred from homology"/>
<evidence type="ECO:0000313" key="7">
    <source>
        <dbReference type="EMBL" id="APT58343.1"/>
    </source>
</evidence>
<dbReference type="InterPro" id="IPR047212">
    <property type="entry name" value="TPP_POXB-like"/>
</dbReference>
<dbReference type="AlphaFoldDB" id="A0A1L7AHS3"/>
<protein>
    <submittedName>
        <fullName evidence="7">Thiamine pyrophosphate-requiring protein</fullName>
    </submittedName>
</protein>
<dbReference type="InterPro" id="IPR029035">
    <property type="entry name" value="DHS-like_NAD/FAD-binding_dom"/>
</dbReference>
<name>A0A1L7AHS3_9PROT</name>
<dbReference type="InterPro" id="IPR047211">
    <property type="entry name" value="POXB-like"/>
</dbReference>
<evidence type="ECO:0000259" key="5">
    <source>
        <dbReference type="Pfam" id="PF02775"/>
    </source>
</evidence>
<dbReference type="PANTHER" id="PTHR42981">
    <property type="entry name" value="PYRUVATE DEHYDROGENASE [UBIQUINONE]"/>
    <property type="match status" value="1"/>
</dbReference>
<dbReference type="InterPro" id="IPR047210">
    <property type="entry name" value="TPP_PYR_POXB-like"/>
</dbReference>
<dbReference type="RefSeq" id="WP_075799110.1">
    <property type="nucleotide sequence ID" value="NZ_CP015583.1"/>
</dbReference>
<keyword evidence="2 3" id="KW-0786">Thiamine pyrophosphate</keyword>
<dbReference type="Proteomes" id="UP000185494">
    <property type="component" value="Chromosome 1"/>
</dbReference>
<gene>
    <name evidence="7" type="ORF">RGI145_15715</name>
</gene>
<accession>A0A1L7AHS3</accession>
<evidence type="ECO:0000259" key="4">
    <source>
        <dbReference type="Pfam" id="PF00205"/>
    </source>
</evidence>
<evidence type="ECO:0000256" key="3">
    <source>
        <dbReference type="RuleBase" id="RU362132"/>
    </source>
</evidence>
<dbReference type="Pfam" id="PF02776">
    <property type="entry name" value="TPP_enzyme_N"/>
    <property type="match status" value="1"/>
</dbReference>
<evidence type="ECO:0000256" key="1">
    <source>
        <dbReference type="ARBA" id="ARBA00007812"/>
    </source>
</evidence>
<dbReference type="InterPro" id="IPR012001">
    <property type="entry name" value="Thiamin_PyroP_enz_TPP-bd_dom"/>
</dbReference>
<dbReference type="STRING" id="257708.RGI145_15715"/>
<dbReference type="Pfam" id="PF02775">
    <property type="entry name" value="TPP_enzyme_C"/>
    <property type="match status" value="1"/>
</dbReference>
<evidence type="ECO:0000313" key="8">
    <source>
        <dbReference type="Proteomes" id="UP000185494"/>
    </source>
</evidence>
<dbReference type="GO" id="GO:0000287">
    <property type="term" value="F:magnesium ion binding"/>
    <property type="evidence" value="ECO:0007669"/>
    <property type="project" value="InterPro"/>
</dbReference>
<reference evidence="7 8" key="1">
    <citation type="submission" date="2016-05" db="EMBL/GenBank/DDBJ databases">
        <title>Complete Genome and Methylome Analysis of Psychrotrophic Bacterial Isolates from Antarctic Lake Untersee.</title>
        <authorList>
            <person name="Fomenkov A."/>
            <person name="Akimov V.N."/>
            <person name="Vasilyeva L.V."/>
            <person name="Andersen D."/>
            <person name="Vincze T."/>
            <person name="Roberts R.J."/>
        </authorList>
    </citation>
    <scope>NUCLEOTIDE SEQUENCE [LARGE SCALE GENOMIC DNA]</scope>
    <source>
        <strain evidence="7 8">U14-5</strain>
    </source>
</reference>
<dbReference type="PANTHER" id="PTHR42981:SF2">
    <property type="entry name" value="PYRUVATE DEHYDROGENASE [UBIQUINONE]"/>
    <property type="match status" value="1"/>
</dbReference>
<comment type="similarity">
    <text evidence="1 3">Belongs to the TPP enzyme family.</text>
</comment>
<dbReference type="CDD" id="cd07039">
    <property type="entry name" value="TPP_PYR_POX"/>
    <property type="match status" value="1"/>
</dbReference>
<sequence length="599" mass="65036">MAKTVGDQVWERLREWGVRRVFGYPGDGINGLIGGLARHNEIPERKIDFVQARHEEMAAFMAGAHAKFTGEVGVCIATSGPGAVHLLNGLYDARADHQPVLALVGQQARTALGGHFQQEIDLQALFKDVAGSFVQTAMVPAQIRHLIDRAMRIAMGERAVTALIFPNDLQDLPAVEDLPRAHGIVPSGSGYSAPRVIPGAATLERAAEVLNSGKKVAMLVGAGALEATDEVIAVADRLQAGAAKALLGKAALPDDLPWVTGSIGLLGTKPSWNLMQGCDTLLMVGSSFPYSEFLPKEGAARGVQIDMQARNLSIRYPMEVNLEGDAAATLRALLPMLEQKTDTSWRDTIAKDIAGWWETLKDRAMQPADPINPQRIFWELSPRLPDGVIITGDSGSHTNWYARDVKMRRGMMASLSGGLATMGSGMPYAIGAKFAHPRRPVLAICGDGAFQMNGMAELITVAKYWKQWETPKFVAMVLNNRDLNQVTWEQRVMEGDPKYLTTQDIPDVAYARFAEMIGLRGIEVHDPEQIGAAWEEAFASDRPVVVEFRADGNVPPLPPHITLKQALAFTRSMAGEPELGSVIRDTFRQVASSVLPGRS</sequence>
<dbReference type="SUPFAM" id="SSF52518">
    <property type="entry name" value="Thiamin diphosphate-binding fold (THDP-binding)"/>
    <property type="match status" value="2"/>
</dbReference>
<organism evidence="7 8">
    <name type="scientific">Roseomonas gilardii</name>
    <dbReference type="NCBI Taxonomy" id="257708"/>
    <lineage>
        <taxon>Bacteria</taxon>
        <taxon>Pseudomonadati</taxon>
        <taxon>Pseudomonadota</taxon>
        <taxon>Alphaproteobacteria</taxon>
        <taxon>Acetobacterales</taxon>
        <taxon>Roseomonadaceae</taxon>
        <taxon>Roseomonas</taxon>
    </lineage>
</organism>
<dbReference type="NCBIfam" id="NF006129">
    <property type="entry name" value="PRK08273.1"/>
    <property type="match status" value="1"/>
</dbReference>
<evidence type="ECO:0000256" key="2">
    <source>
        <dbReference type="ARBA" id="ARBA00023052"/>
    </source>
</evidence>
<dbReference type="GO" id="GO:0030976">
    <property type="term" value="F:thiamine pyrophosphate binding"/>
    <property type="evidence" value="ECO:0007669"/>
    <property type="project" value="InterPro"/>
</dbReference>
<dbReference type="Gene3D" id="3.40.50.970">
    <property type="match status" value="2"/>
</dbReference>
<dbReference type="Pfam" id="PF00205">
    <property type="entry name" value="TPP_enzyme_M"/>
    <property type="match status" value="1"/>
</dbReference>